<comment type="caution">
    <text evidence="5">The sequence shown here is derived from an EMBL/GenBank/DDBJ whole genome shotgun (WGS) entry which is preliminary data.</text>
</comment>
<dbReference type="InterPro" id="IPR050834">
    <property type="entry name" value="Glycosyltransf_2"/>
</dbReference>
<dbReference type="Pfam" id="PF02709">
    <property type="entry name" value="Glyco_transf_7C"/>
    <property type="match status" value="1"/>
</dbReference>
<keyword evidence="6" id="KW-1185">Reference proteome</keyword>
<feature type="compositionally biased region" description="Basic and acidic residues" evidence="2">
    <location>
        <begin position="249"/>
        <end position="259"/>
    </location>
</feature>
<proteinExistence type="predicted"/>
<evidence type="ECO:0000313" key="5">
    <source>
        <dbReference type="EMBL" id="MCS0606769.1"/>
    </source>
</evidence>
<name>A0ABT2BE23_9BURK</name>
<organism evidence="5 6">
    <name type="scientific">Massilia solisilvae</name>
    <dbReference type="NCBI Taxonomy" id="1811225"/>
    <lineage>
        <taxon>Bacteria</taxon>
        <taxon>Pseudomonadati</taxon>
        <taxon>Pseudomonadota</taxon>
        <taxon>Betaproteobacteria</taxon>
        <taxon>Burkholderiales</taxon>
        <taxon>Oxalobacteraceae</taxon>
        <taxon>Telluria group</taxon>
        <taxon>Massilia</taxon>
    </lineage>
</organism>
<dbReference type="PANTHER" id="PTHR43685">
    <property type="entry name" value="GLYCOSYLTRANSFERASE"/>
    <property type="match status" value="1"/>
</dbReference>
<evidence type="ECO:0000256" key="1">
    <source>
        <dbReference type="ARBA" id="ARBA00022679"/>
    </source>
</evidence>
<evidence type="ECO:0000259" key="4">
    <source>
        <dbReference type="Pfam" id="PF02709"/>
    </source>
</evidence>
<dbReference type="EMBL" id="JANUGV010000001">
    <property type="protein sequence ID" value="MCS0606769.1"/>
    <property type="molecule type" value="Genomic_DNA"/>
</dbReference>
<evidence type="ECO:0000259" key="3">
    <source>
        <dbReference type="Pfam" id="PF00535"/>
    </source>
</evidence>
<reference evidence="5 6" key="1">
    <citation type="submission" date="2022-08" db="EMBL/GenBank/DDBJ databases">
        <title>Reclassification of Massilia species as members of the genera Telluria, Duganella, Pseudoduganella, Mokoshia gen. nov. and Zemynaea gen. nov. using orthogonal and non-orthogonal genome-based approaches.</title>
        <authorList>
            <person name="Bowman J.P."/>
        </authorList>
    </citation>
    <scope>NUCLEOTIDE SEQUENCE [LARGE SCALE GENOMIC DNA]</scope>
    <source>
        <strain evidence="5 6">JCM 31607</strain>
    </source>
</reference>
<gene>
    <name evidence="5" type="ORF">NX773_01145</name>
</gene>
<sequence length="284" mass="32466">MTKRPTLSVVISTYNWPEALQAAVEGFFSQTDMDFEIVIADDGSREATRECIERLRARSPVPIKHVWQPDIGYRLAMSRNRGIRASSGDYVLLVDGDCVPQRHFVAQHRKLARRGFMVTGSRILLNPSASERALAGQLDLQSLGLFDKLRMRLSGEANKLAQLLWTLPDIGREKARFSFRRIKGCNMGVWRDDLERINGFDESFTGWGHEDADLVVRLYHAGVMRKDGAFATEVFHLWHREAKRDQESSNRRVVLERAANKTTQAERGLRDHQELDDQEYASHA</sequence>
<dbReference type="RefSeq" id="WP_258854571.1">
    <property type="nucleotide sequence ID" value="NZ_JANUGV010000001.1"/>
</dbReference>
<dbReference type="Proteomes" id="UP001205861">
    <property type="component" value="Unassembled WGS sequence"/>
</dbReference>
<dbReference type="InterPro" id="IPR001173">
    <property type="entry name" value="Glyco_trans_2-like"/>
</dbReference>
<dbReference type="InterPro" id="IPR027791">
    <property type="entry name" value="Galactosyl_T_C"/>
</dbReference>
<evidence type="ECO:0000256" key="2">
    <source>
        <dbReference type="SAM" id="MobiDB-lite"/>
    </source>
</evidence>
<feature type="domain" description="Galactosyltransferase C-terminal" evidence="4">
    <location>
        <begin position="175"/>
        <end position="224"/>
    </location>
</feature>
<dbReference type="InterPro" id="IPR029044">
    <property type="entry name" value="Nucleotide-diphossugar_trans"/>
</dbReference>
<feature type="domain" description="Glycosyltransferase 2-like" evidence="3">
    <location>
        <begin position="8"/>
        <end position="134"/>
    </location>
</feature>
<accession>A0ABT2BE23</accession>
<dbReference type="PANTHER" id="PTHR43685:SF3">
    <property type="entry name" value="SLR2126 PROTEIN"/>
    <property type="match status" value="1"/>
</dbReference>
<dbReference type="Pfam" id="PF00535">
    <property type="entry name" value="Glycos_transf_2"/>
    <property type="match status" value="1"/>
</dbReference>
<keyword evidence="1" id="KW-0808">Transferase</keyword>
<dbReference type="SUPFAM" id="SSF53448">
    <property type="entry name" value="Nucleotide-diphospho-sugar transferases"/>
    <property type="match status" value="1"/>
</dbReference>
<feature type="region of interest" description="Disordered" evidence="2">
    <location>
        <begin position="249"/>
        <end position="284"/>
    </location>
</feature>
<feature type="compositionally biased region" description="Basic and acidic residues" evidence="2">
    <location>
        <begin position="267"/>
        <end position="284"/>
    </location>
</feature>
<protein>
    <submittedName>
        <fullName evidence="5">Glycosyltransferase family 2 protein</fullName>
    </submittedName>
</protein>
<evidence type="ECO:0000313" key="6">
    <source>
        <dbReference type="Proteomes" id="UP001205861"/>
    </source>
</evidence>
<dbReference type="CDD" id="cd06420">
    <property type="entry name" value="GT2_Chondriotin_Pol_N"/>
    <property type="match status" value="1"/>
</dbReference>
<dbReference type="Gene3D" id="3.90.550.10">
    <property type="entry name" value="Spore Coat Polysaccharide Biosynthesis Protein SpsA, Chain A"/>
    <property type="match status" value="1"/>
</dbReference>